<evidence type="ECO:0000313" key="2">
    <source>
        <dbReference type="EMBL" id="CAD6333316.1"/>
    </source>
</evidence>
<keyword evidence="3" id="KW-1185">Reference proteome</keyword>
<sequence>MASAPVDLVGAEEGFVAAAGLLNEVARAAAVAGAVAPAPAPGPMRWNNNTSRPDNVFKDKDANLVAKHLKEHSGETVSPTQVYNHLKKWRHKWARICKLKDLSGVLWDSDVNAIMLEGEHYLGHYKDHPKDAEFLNYPIRFYPEMEAIFGQAMATGRFALGFGEALGANQADSVAGKAEGIAANNVCEEKTNTEVGEGSKATELLATSGVGGKKKRGTFTKDEMLLLTNMLDAVNNVANALRKIGLAHVDANLYLVVMETPGFSEEALIVAYTYLLDNKAQGRGFVGMSDSHRDIWLRNYLAKNYYM</sequence>
<proteinExistence type="predicted"/>
<organism evidence="2 3">
    <name type="scientific">Miscanthus lutarioriparius</name>
    <dbReference type="NCBI Taxonomy" id="422564"/>
    <lineage>
        <taxon>Eukaryota</taxon>
        <taxon>Viridiplantae</taxon>
        <taxon>Streptophyta</taxon>
        <taxon>Embryophyta</taxon>
        <taxon>Tracheophyta</taxon>
        <taxon>Spermatophyta</taxon>
        <taxon>Magnoliopsida</taxon>
        <taxon>Liliopsida</taxon>
        <taxon>Poales</taxon>
        <taxon>Poaceae</taxon>
        <taxon>PACMAD clade</taxon>
        <taxon>Panicoideae</taxon>
        <taxon>Andropogonodae</taxon>
        <taxon>Andropogoneae</taxon>
        <taxon>Saccharinae</taxon>
        <taxon>Miscanthus</taxon>
    </lineage>
</organism>
<dbReference type="Pfam" id="PF12776">
    <property type="entry name" value="Myb_DNA-bind_3"/>
    <property type="match status" value="1"/>
</dbReference>
<name>A0A811RXH2_9POAL</name>
<evidence type="ECO:0000259" key="1">
    <source>
        <dbReference type="Pfam" id="PF12776"/>
    </source>
</evidence>
<reference evidence="2" key="1">
    <citation type="submission" date="2020-10" db="EMBL/GenBank/DDBJ databases">
        <authorList>
            <person name="Han B."/>
            <person name="Lu T."/>
            <person name="Zhao Q."/>
            <person name="Huang X."/>
            <person name="Zhao Y."/>
        </authorList>
    </citation>
    <scope>NUCLEOTIDE SEQUENCE</scope>
</reference>
<accession>A0A811RXH2</accession>
<dbReference type="AlphaFoldDB" id="A0A811RXH2"/>
<dbReference type="EMBL" id="CAJGYO010000017">
    <property type="protein sequence ID" value="CAD6333316.1"/>
    <property type="molecule type" value="Genomic_DNA"/>
</dbReference>
<dbReference type="Proteomes" id="UP000604825">
    <property type="component" value="Unassembled WGS sequence"/>
</dbReference>
<feature type="domain" description="Myb/SANT-like" evidence="1">
    <location>
        <begin position="48"/>
        <end position="113"/>
    </location>
</feature>
<gene>
    <name evidence="2" type="ORF">NCGR_LOCUS57414</name>
</gene>
<dbReference type="InterPro" id="IPR024752">
    <property type="entry name" value="Myb/SANT-like_dom"/>
</dbReference>
<dbReference type="OrthoDB" id="686674at2759"/>
<evidence type="ECO:0000313" key="3">
    <source>
        <dbReference type="Proteomes" id="UP000604825"/>
    </source>
</evidence>
<comment type="caution">
    <text evidence="2">The sequence shown here is derived from an EMBL/GenBank/DDBJ whole genome shotgun (WGS) entry which is preliminary data.</text>
</comment>
<dbReference type="PANTHER" id="PTHR47127">
    <property type="entry name" value="10A19I.15"/>
    <property type="match status" value="1"/>
</dbReference>
<protein>
    <recommendedName>
        <fullName evidence="1">Myb/SANT-like domain-containing protein</fullName>
    </recommendedName>
</protein>